<dbReference type="NCBIfam" id="TIGR01036">
    <property type="entry name" value="pyrD_sub2"/>
    <property type="match status" value="1"/>
</dbReference>
<dbReference type="InterPro" id="IPR013785">
    <property type="entry name" value="Aldolase_TIM"/>
</dbReference>
<organism evidence="14 15">
    <name type="scientific">Theileria orientalis strain Shintoku</name>
    <dbReference type="NCBI Taxonomy" id="869250"/>
    <lineage>
        <taxon>Eukaryota</taxon>
        <taxon>Sar</taxon>
        <taxon>Alveolata</taxon>
        <taxon>Apicomplexa</taxon>
        <taxon>Aconoidasida</taxon>
        <taxon>Piroplasmida</taxon>
        <taxon>Theileriidae</taxon>
        <taxon>Theileria</taxon>
    </lineage>
</organism>
<proteinExistence type="inferred from homology"/>
<comment type="subcellular location">
    <subcellularLocation>
        <location evidence="2">Membrane</location>
    </subcellularLocation>
</comment>
<evidence type="ECO:0000256" key="2">
    <source>
        <dbReference type="ARBA" id="ARBA00004370"/>
    </source>
</evidence>
<evidence type="ECO:0000256" key="9">
    <source>
        <dbReference type="ARBA" id="ARBA00023002"/>
    </source>
</evidence>
<dbReference type="GO" id="GO:0106430">
    <property type="term" value="F:dihydroorotate dehydrogenase (quinone) activity"/>
    <property type="evidence" value="ECO:0007669"/>
    <property type="project" value="UniProtKB-EC"/>
</dbReference>
<dbReference type="Proteomes" id="UP000003786">
    <property type="component" value="Chromosome 2"/>
</dbReference>
<dbReference type="GO" id="GO:0005743">
    <property type="term" value="C:mitochondrial inner membrane"/>
    <property type="evidence" value="ECO:0007669"/>
    <property type="project" value="TreeGrafter"/>
</dbReference>
<comment type="similarity">
    <text evidence="4">Belongs to the dihydroorotate dehydrogenase family. Type 2 subfamily.</text>
</comment>
<evidence type="ECO:0000256" key="6">
    <source>
        <dbReference type="ARBA" id="ARBA00017599"/>
    </source>
</evidence>
<dbReference type="STRING" id="869250.J4D709"/>
<name>J4D709_THEOR</name>
<reference evidence="14 15" key="1">
    <citation type="journal article" date="2012" name="MBio">
        <title>Comparative genome analysis of three eukaryotic parasites with differing abilities to transform leukocytes reveals key mediators of Theileria-induced leukocyte transformation.</title>
        <authorList>
            <person name="Hayashida K."/>
            <person name="Hara Y."/>
            <person name="Abe T."/>
            <person name="Yamasaki C."/>
            <person name="Toyoda A."/>
            <person name="Kosuge T."/>
            <person name="Suzuki Y."/>
            <person name="Sato Y."/>
            <person name="Kawashima S."/>
            <person name="Katayama T."/>
            <person name="Wakaguri H."/>
            <person name="Inoue N."/>
            <person name="Homma K."/>
            <person name="Tada-Umezaki M."/>
            <person name="Yagi Y."/>
            <person name="Fujii Y."/>
            <person name="Habara T."/>
            <person name="Kanehisa M."/>
            <person name="Watanabe H."/>
            <person name="Ito K."/>
            <person name="Gojobori T."/>
            <person name="Sugawara H."/>
            <person name="Imanishi T."/>
            <person name="Weir W."/>
            <person name="Gardner M."/>
            <person name="Pain A."/>
            <person name="Shiels B."/>
            <person name="Hattori M."/>
            <person name="Nene V."/>
            <person name="Sugimoto C."/>
        </authorList>
    </citation>
    <scope>NUCLEOTIDE SEQUENCE [LARGE SCALE GENOMIC DNA]</scope>
    <source>
        <strain evidence="14 15">Shintoku</strain>
    </source>
</reference>
<dbReference type="Pfam" id="PF01180">
    <property type="entry name" value="DHO_dh"/>
    <property type="match status" value="1"/>
</dbReference>
<dbReference type="SUPFAM" id="SSF51395">
    <property type="entry name" value="FMN-linked oxidoreductases"/>
    <property type="match status" value="1"/>
</dbReference>
<accession>J4D709</accession>
<evidence type="ECO:0000256" key="3">
    <source>
        <dbReference type="ARBA" id="ARBA00005161"/>
    </source>
</evidence>
<dbReference type="InterPro" id="IPR005719">
    <property type="entry name" value="Dihydroorotate_DH_2"/>
</dbReference>
<dbReference type="GO" id="GO:0006207">
    <property type="term" value="P:'de novo' pyrimidine nucleobase biosynthetic process"/>
    <property type="evidence" value="ECO:0007669"/>
    <property type="project" value="InterPro"/>
</dbReference>
<comment type="pathway">
    <text evidence="3">Pyrimidine metabolism; UMP biosynthesis via de novo pathway; orotate from (S)-dihydroorotate (quinone route): step 1/1.</text>
</comment>
<evidence type="ECO:0000256" key="8">
    <source>
        <dbReference type="ARBA" id="ARBA00022643"/>
    </source>
</evidence>
<evidence type="ECO:0000313" key="14">
    <source>
        <dbReference type="EMBL" id="BAM39885.1"/>
    </source>
</evidence>
<dbReference type="Gene3D" id="3.20.20.70">
    <property type="entry name" value="Aldolase class I"/>
    <property type="match status" value="1"/>
</dbReference>
<dbReference type="eggNOG" id="KOG1436">
    <property type="taxonomic scope" value="Eukaryota"/>
</dbReference>
<dbReference type="InterPro" id="IPR050074">
    <property type="entry name" value="DHO_dehydrogenase"/>
</dbReference>
<dbReference type="EC" id="1.3.5.2" evidence="5"/>
<evidence type="ECO:0000256" key="11">
    <source>
        <dbReference type="ARBA" id="ARBA00048639"/>
    </source>
</evidence>
<evidence type="ECO:0000313" key="15">
    <source>
        <dbReference type="Proteomes" id="UP000003786"/>
    </source>
</evidence>
<evidence type="ECO:0000256" key="12">
    <source>
        <dbReference type="SAM" id="Phobius"/>
    </source>
</evidence>
<dbReference type="VEuPathDB" id="PiroplasmaDB:TOT_020000157"/>
<feature type="transmembrane region" description="Helical" evidence="12">
    <location>
        <begin position="33"/>
        <end position="51"/>
    </location>
</feature>
<comment type="cofactor">
    <cofactor evidence="1">
        <name>FMN</name>
        <dbReference type="ChEBI" id="CHEBI:58210"/>
    </cofactor>
</comment>
<protein>
    <recommendedName>
        <fullName evidence="6">Dihydroorotate dehydrogenase (quinone), mitochondrial</fullName>
        <ecNumber evidence="5">1.3.5.2</ecNumber>
    </recommendedName>
</protein>
<comment type="catalytic activity">
    <reaction evidence="11">
        <text>(S)-dihydroorotate + a quinone = orotate + a quinol</text>
        <dbReference type="Rhea" id="RHEA:30187"/>
        <dbReference type="ChEBI" id="CHEBI:24646"/>
        <dbReference type="ChEBI" id="CHEBI:30839"/>
        <dbReference type="ChEBI" id="CHEBI:30864"/>
        <dbReference type="ChEBI" id="CHEBI:132124"/>
        <dbReference type="EC" id="1.3.5.2"/>
    </reaction>
</comment>
<dbReference type="NCBIfam" id="NF003645">
    <property type="entry name" value="PRK05286.1-2"/>
    <property type="match status" value="1"/>
</dbReference>
<keyword evidence="10 12" id="KW-0472">Membrane</keyword>
<evidence type="ECO:0000256" key="1">
    <source>
        <dbReference type="ARBA" id="ARBA00001917"/>
    </source>
</evidence>
<dbReference type="CDD" id="cd04738">
    <property type="entry name" value="DHOD_2_like"/>
    <property type="match status" value="1"/>
</dbReference>
<dbReference type="PROSITE" id="PS00912">
    <property type="entry name" value="DHODEHASE_2"/>
    <property type="match status" value="1"/>
</dbReference>
<dbReference type="EMBL" id="AP011947">
    <property type="protein sequence ID" value="BAM39885.1"/>
    <property type="molecule type" value="Genomic_DNA"/>
</dbReference>
<evidence type="ECO:0000256" key="4">
    <source>
        <dbReference type="ARBA" id="ARBA00005359"/>
    </source>
</evidence>
<evidence type="ECO:0000259" key="13">
    <source>
        <dbReference type="Pfam" id="PF01180"/>
    </source>
</evidence>
<dbReference type="InterPro" id="IPR001295">
    <property type="entry name" value="Dihydroorotate_DH_CS"/>
</dbReference>
<dbReference type="OMA" id="IYGTDTR"/>
<dbReference type="GO" id="GO:0044205">
    <property type="term" value="P:'de novo' UMP biosynthetic process"/>
    <property type="evidence" value="ECO:0007669"/>
    <property type="project" value="UniProtKB-UniPathway"/>
</dbReference>
<dbReference type="InterPro" id="IPR005720">
    <property type="entry name" value="Dihydroorotate_DH_cat"/>
</dbReference>
<evidence type="ECO:0000256" key="5">
    <source>
        <dbReference type="ARBA" id="ARBA00012791"/>
    </source>
</evidence>
<sequence length="433" mass="47691">MMFVRSFRRFVTHTRFDEKVRNEVRRQSKINKCIFGGVLALGAGAGCVVWMRSPSCPLYDGMLYVLRKWVDPELTHNFSVLTAKLGLFPVDYSVDPPVLYNNINNVTVFNPIGMAAGYDKDCAVPYQLLRLGFGFVEVGSVLPKPQPGNPKPRFFRLHNNEALINSFGFNSLGVDAAVENMKRSRVKQQKDPLTKDSLIGISIGKNTNGDILSDVVCCIRKIGAYADYVAVNVSSPNTPNLRDNQRREPLIKLVETSKEALNELDKRVASGDVSYINTTKTKPLLLFKISPDMTKEEMEDVAEIALKHRLDGLIVTNTTVSRPEEIKEELEKIGNPGGGLSGKPLKELSKRAVFEMYKMTSGKVPIIACGGISTADDALEMIEAGASACQIFTALVYKGPGLPSAMKKNLASLLQKKGYKSIREAIGAAHMKK</sequence>
<keyword evidence="8" id="KW-0288">FMN</keyword>
<dbReference type="AlphaFoldDB" id="J4D709"/>
<keyword evidence="9" id="KW-0560">Oxidoreductase</keyword>
<keyword evidence="12" id="KW-1133">Transmembrane helix</keyword>
<feature type="domain" description="Dihydroorotate dehydrogenase catalytic" evidence="13">
    <location>
        <begin position="99"/>
        <end position="414"/>
    </location>
</feature>
<gene>
    <name evidence="14" type="ORF">TOT_020000157</name>
</gene>
<dbReference type="GeneID" id="20714333"/>
<dbReference type="PANTHER" id="PTHR48109:SF4">
    <property type="entry name" value="DIHYDROOROTATE DEHYDROGENASE (QUINONE), MITOCHONDRIAL"/>
    <property type="match status" value="1"/>
</dbReference>
<keyword evidence="12" id="KW-0812">Transmembrane</keyword>
<dbReference type="RefSeq" id="XP_009690186.1">
    <property type="nucleotide sequence ID" value="XM_009691891.1"/>
</dbReference>
<dbReference type="KEGG" id="tot:TOT_020000157"/>
<keyword evidence="7" id="KW-0285">Flavoprotein</keyword>
<dbReference type="OrthoDB" id="14784at2759"/>
<keyword evidence="15" id="KW-1185">Reference proteome</keyword>
<evidence type="ECO:0000256" key="10">
    <source>
        <dbReference type="ARBA" id="ARBA00023136"/>
    </source>
</evidence>
<dbReference type="NCBIfam" id="NF003652">
    <property type="entry name" value="PRK05286.2-5"/>
    <property type="match status" value="1"/>
</dbReference>
<dbReference type="UniPathway" id="UPA00070">
    <property type="reaction ID" value="UER00946"/>
</dbReference>
<evidence type="ECO:0000256" key="7">
    <source>
        <dbReference type="ARBA" id="ARBA00022630"/>
    </source>
</evidence>
<dbReference type="PANTHER" id="PTHR48109">
    <property type="entry name" value="DIHYDROOROTATE DEHYDROGENASE (QUINONE), MITOCHONDRIAL-RELATED"/>
    <property type="match status" value="1"/>
</dbReference>